<keyword evidence="4" id="KW-1185">Reference proteome</keyword>
<evidence type="ECO:0000313" key="3">
    <source>
        <dbReference type="EMBL" id="TCJ93234.1"/>
    </source>
</evidence>
<dbReference type="Proteomes" id="UP000294856">
    <property type="component" value="Unassembled WGS sequence"/>
</dbReference>
<feature type="domain" description="Acyl-ACP thioesterase N-terminal hotdog" evidence="1">
    <location>
        <begin position="42"/>
        <end position="163"/>
    </location>
</feature>
<organism evidence="3 4">
    <name type="scientific">Nocardia alba</name>
    <dbReference type="NCBI Taxonomy" id="225051"/>
    <lineage>
        <taxon>Bacteria</taxon>
        <taxon>Bacillati</taxon>
        <taxon>Actinomycetota</taxon>
        <taxon>Actinomycetes</taxon>
        <taxon>Mycobacteriales</taxon>
        <taxon>Nocardiaceae</taxon>
        <taxon>Nocardia</taxon>
    </lineage>
</organism>
<dbReference type="AlphaFoldDB" id="A0A4R1FIY2"/>
<comment type="caution">
    <text evidence="3">The sequence shown here is derived from an EMBL/GenBank/DDBJ whole genome shotgun (WGS) entry which is preliminary data.</text>
</comment>
<dbReference type="Pfam" id="PF20791">
    <property type="entry name" value="Acyl-ACP_TE_C"/>
    <property type="match status" value="1"/>
</dbReference>
<evidence type="ECO:0000259" key="1">
    <source>
        <dbReference type="Pfam" id="PF01643"/>
    </source>
</evidence>
<dbReference type="GO" id="GO:0006633">
    <property type="term" value="P:fatty acid biosynthetic process"/>
    <property type="evidence" value="ECO:0007669"/>
    <property type="project" value="InterPro"/>
</dbReference>
<sequence length="282" mass="31009">MDAPSTRLVGRIDPGAANCGSIGPVSTDVIATPLPGCPDIGQAFAMSWPVRLGDTDGDDRLRLDAVARYLQDVGFDHLDAVEDGDTHQTWIVRRTVIDVYEPIMFGDRVQLRRWADALSNRWCDMRIQLRGEKGGHIEAAAFLIHIDPVAGRPARMSDAFMAPMLASTTEHRLRWKAALTEIDDTQVAAVPFPLRVTDVDRLGHVNNAVYWEAVEEALAAHPDRHRLPYRAIVEHVGPVMMGDEVILRTSSQPDSLRVQVDVDGSARALASVEPLTVGVAQR</sequence>
<dbReference type="InterPro" id="IPR049427">
    <property type="entry name" value="Acyl-ACP_TE_C"/>
</dbReference>
<dbReference type="PANTHER" id="PTHR31793">
    <property type="entry name" value="4-HYDROXYBENZOYL-COA THIOESTERASE FAMILY MEMBER"/>
    <property type="match status" value="1"/>
</dbReference>
<dbReference type="Pfam" id="PF01643">
    <property type="entry name" value="Acyl-ACP_TE"/>
    <property type="match status" value="1"/>
</dbReference>
<feature type="domain" description="Acyl-ACP thioesterase-like C-terminal" evidence="2">
    <location>
        <begin position="186"/>
        <end position="250"/>
    </location>
</feature>
<dbReference type="InterPro" id="IPR029069">
    <property type="entry name" value="HotDog_dom_sf"/>
</dbReference>
<evidence type="ECO:0000313" key="4">
    <source>
        <dbReference type="Proteomes" id="UP000294856"/>
    </source>
</evidence>
<dbReference type="EMBL" id="SMFR01000006">
    <property type="protein sequence ID" value="TCJ93234.1"/>
    <property type="molecule type" value="Genomic_DNA"/>
</dbReference>
<protein>
    <submittedName>
        <fullName evidence="3">Acyl-ACP thioesterase</fullName>
    </submittedName>
</protein>
<evidence type="ECO:0000259" key="2">
    <source>
        <dbReference type="Pfam" id="PF20791"/>
    </source>
</evidence>
<proteinExistence type="predicted"/>
<dbReference type="CDD" id="cd00586">
    <property type="entry name" value="4HBT"/>
    <property type="match status" value="1"/>
</dbReference>
<accession>A0A4R1FIY2</accession>
<reference evidence="3 4" key="1">
    <citation type="submission" date="2019-03" db="EMBL/GenBank/DDBJ databases">
        <title>Genomic Encyclopedia of Type Strains, Phase IV (KMG-IV): sequencing the most valuable type-strain genomes for metagenomic binning, comparative biology and taxonomic classification.</title>
        <authorList>
            <person name="Goeker M."/>
        </authorList>
    </citation>
    <scope>NUCLEOTIDE SEQUENCE [LARGE SCALE GENOMIC DNA]</scope>
    <source>
        <strain evidence="3 4">DSM 44684</strain>
    </source>
</reference>
<dbReference type="Gene3D" id="3.10.129.10">
    <property type="entry name" value="Hotdog Thioesterase"/>
    <property type="match status" value="1"/>
</dbReference>
<dbReference type="InterPro" id="IPR002864">
    <property type="entry name" value="Acyl-ACP_thioesterase_NHD"/>
</dbReference>
<name>A0A4R1FIY2_9NOCA</name>
<dbReference type="PANTHER" id="PTHR31793:SF24">
    <property type="entry name" value="LONG-CHAIN ACYL-COA THIOESTERASE FADM"/>
    <property type="match status" value="1"/>
</dbReference>
<dbReference type="STRING" id="1210063.GCA_001612665_05560"/>
<dbReference type="GO" id="GO:0047617">
    <property type="term" value="F:fatty acyl-CoA hydrolase activity"/>
    <property type="evidence" value="ECO:0007669"/>
    <property type="project" value="TreeGrafter"/>
</dbReference>
<gene>
    <name evidence="3" type="ORF">DFR71_5875</name>
</gene>
<dbReference type="SUPFAM" id="SSF54637">
    <property type="entry name" value="Thioesterase/thiol ester dehydrase-isomerase"/>
    <property type="match status" value="2"/>
</dbReference>
<dbReference type="InterPro" id="IPR050563">
    <property type="entry name" value="4-hydroxybenzoyl-CoA_TE"/>
</dbReference>